<dbReference type="Proteomes" id="UP000248544">
    <property type="component" value="Unassembled WGS sequence"/>
</dbReference>
<gene>
    <name evidence="2" type="ORF">C1I98_02305</name>
</gene>
<sequence>MKNTDIVAGHYAASARGDLDGMLAPFASDIRWTEAEGSLYAGTYVGPDAIVAGVFAPIGAQFDGFTVEIESLFDAGGQVIALGHYSGRHRGTGRAFRTRMVHLWWLEDGKVVRFEQVVDNAPFNAAVAD</sequence>
<organism evidence="2 3">
    <name type="scientific">Spongiactinospora gelatinilytica</name>
    <dbReference type="NCBI Taxonomy" id="2666298"/>
    <lineage>
        <taxon>Bacteria</taxon>
        <taxon>Bacillati</taxon>
        <taxon>Actinomycetota</taxon>
        <taxon>Actinomycetes</taxon>
        <taxon>Streptosporangiales</taxon>
        <taxon>Streptosporangiaceae</taxon>
        <taxon>Spongiactinospora</taxon>
    </lineage>
</organism>
<dbReference type="RefSeq" id="WP_111165375.1">
    <property type="nucleotide sequence ID" value="NZ_POUA01000009.1"/>
</dbReference>
<feature type="domain" description="SnoaL-like" evidence="1">
    <location>
        <begin position="7"/>
        <end position="113"/>
    </location>
</feature>
<reference evidence="2 3" key="1">
    <citation type="submission" date="2018-01" db="EMBL/GenBank/DDBJ databases">
        <title>Draft genome sequence of Sphaerisporangium sp. 7K107.</title>
        <authorList>
            <person name="Sahin N."/>
            <person name="Saygin H."/>
            <person name="Ay H."/>
        </authorList>
    </citation>
    <scope>NUCLEOTIDE SEQUENCE [LARGE SCALE GENOMIC DNA]</scope>
    <source>
        <strain evidence="2 3">7K107</strain>
    </source>
</reference>
<evidence type="ECO:0000313" key="3">
    <source>
        <dbReference type="Proteomes" id="UP000248544"/>
    </source>
</evidence>
<name>A0A2W2J348_9ACTN</name>
<evidence type="ECO:0000259" key="1">
    <source>
        <dbReference type="Pfam" id="PF12680"/>
    </source>
</evidence>
<dbReference type="AlphaFoldDB" id="A0A2W2J348"/>
<dbReference type="PANTHER" id="PTHR41252:SF1">
    <property type="entry name" value="BLR2505 PROTEIN"/>
    <property type="match status" value="1"/>
</dbReference>
<dbReference type="Pfam" id="PF12680">
    <property type="entry name" value="SnoaL_2"/>
    <property type="match status" value="1"/>
</dbReference>
<protein>
    <submittedName>
        <fullName evidence="2">DUF4440 domain-containing protein</fullName>
    </submittedName>
</protein>
<keyword evidence="3" id="KW-1185">Reference proteome</keyword>
<evidence type="ECO:0000313" key="2">
    <source>
        <dbReference type="EMBL" id="PZG56024.1"/>
    </source>
</evidence>
<proteinExistence type="predicted"/>
<dbReference type="SUPFAM" id="SSF54427">
    <property type="entry name" value="NTF2-like"/>
    <property type="match status" value="1"/>
</dbReference>
<comment type="caution">
    <text evidence="2">The sequence shown here is derived from an EMBL/GenBank/DDBJ whole genome shotgun (WGS) entry which is preliminary data.</text>
</comment>
<dbReference type="InterPro" id="IPR032710">
    <property type="entry name" value="NTF2-like_dom_sf"/>
</dbReference>
<accession>A0A2W2J348</accession>
<dbReference type="PANTHER" id="PTHR41252">
    <property type="entry name" value="BLR2505 PROTEIN"/>
    <property type="match status" value="1"/>
</dbReference>
<dbReference type="EMBL" id="POUA01000009">
    <property type="protein sequence ID" value="PZG56024.1"/>
    <property type="molecule type" value="Genomic_DNA"/>
</dbReference>
<dbReference type="Gene3D" id="3.10.450.50">
    <property type="match status" value="1"/>
</dbReference>
<dbReference type="InterPro" id="IPR037401">
    <property type="entry name" value="SnoaL-like"/>
</dbReference>